<organism evidence="2 3">
    <name type="scientific">Periconia macrospinosa</name>
    <dbReference type="NCBI Taxonomy" id="97972"/>
    <lineage>
        <taxon>Eukaryota</taxon>
        <taxon>Fungi</taxon>
        <taxon>Dikarya</taxon>
        <taxon>Ascomycota</taxon>
        <taxon>Pezizomycotina</taxon>
        <taxon>Dothideomycetes</taxon>
        <taxon>Pleosporomycetidae</taxon>
        <taxon>Pleosporales</taxon>
        <taxon>Massarineae</taxon>
        <taxon>Periconiaceae</taxon>
        <taxon>Periconia</taxon>
    </lineage>
</organism>
<name>A0A2V1DJ13_9PLEO</name>
<feature type="compositionally biased region" description="Pro residues" evidence="1">
    <location>
        <begin position="114"/>
        <end position="126"/>
    </location>
</feature>
<protein>
    <submittedName>
        <fullName evidence="2">Uncharacterized protein</fullName>
    </submittedName>
</protein>
<evidence type="ECO:0000256" key="1">
    <source>
        <dbReference type="SAM" id="MobiDB-lite"/>
    </source>
</evidence>
<gene>
    <name evidence="2" type="ORF">DM02DRAFT_58053</name>
</gene>
<evidence type="ECO:0000313" key="2">
    <source>
        <dbReference type="EMBL" id="PVH98186.1"/>
    </source>
</evidence>
<dbReference type="Proteomes" id="UP000244855">
    <property type="component" value="Unassembled WGS sequence"/>
</dbReference>
<dbReference type="EMBL" id="KZ805419">
    <property type="protein sequence ID" value="PVH98186.1"/>
    <property type="molecule type" value="Genomic_DNA"/>
</dbReference>
<proteinExistence type="predicted"/>
<sequence>MNCARAVLHPLSPSHPILSSSKLTARFFRPLPHCPPSSSPPHPSSPLLYPIPSHPVSLFPPKSKFVRGCFYPNKKTQTNKKKKPPPGTFPRINPQNITTQILIKHPPLLLPSPRPPFPLPSLPPHSFPSHTRKKVLSPSYPPRKFPPRPMSVFNLT</sequence>
<reference evidence="2 3" key="1">
    <citation type="journal article" date="2018" name="Sci. Rep.">
        <title>Comparative genomics provides insights into the lifestyle and reveals functional heterogeneity of dark septate endophytic fungi.</title>
        <authorList>
            <person name="Knapp D.G."/>
            <person name="Nemeth J.B."/>
            <person name="Barry K."/>
            <person name="Hainaut M."/>
            <person name="Henrissat B."/>
            <person name="Johnson J."/>
            <person name="Kuo A."/>
            <person name="Lim J.H.P."/>
            <person name="Lipzen A."/>
            <person name="Nolan M."/>
            <person name="Ohm R.A."/>
            <person name="Tamas L."/>
            <person name="Grigoriev I.V."/>
            <person name="Spatafora J.W."/>
            <person name="Nagy L.G."/>
            <person name="Kovacs G.M."/>
        </authorList>
    </citation>
    <scope>NUCLEOTIDE SEQUENCE [LARGE SCALE GENOMIC DNA]</scope>
    <source>
        <strain evidence="2 3">DSE2036</strain>
    </source>
</reference>
<dbReference type="AlphaFoldDB" id="A0A2V1DJ13"/>
<evidence type="ECO:0000313" key="3">
    <source>
        <dbReference type="Proteomes" id="UP000244855"/>
    </source>
</evidence>
<feature type="region of interest" description="Disordered" evidence="1">
    <location>
        <begin position="114"/>
        <end position="156"/>
    </location>
</feature>
<feature type="compositionally biased region" description="Pro residues" evidence="1">
    <location>
        <begin position="139"/>
        <end position="149"/>
    </location>
</feature>
<accession>A0A2V1DJ13</accession>
<feature type="region of interest" description="Disordered" evidence="1">
    <location>
        <begin position="71"/>
        <end position="93"/>
    </location>
</feature>
<keyword evidence="3" id="KW-1185">Reference proteome</keyword>